<dbReference type="OrthoDB" id="7273400at2"/>
<dbReference type="EMBL" id="SRLB01000049">
    <property type="protein sequence ID" value="TGD93742.1"/>
    <property type="molecule type" value="Genomic_DNA"/>
</dbReference>
<proteinExistence type="predicted"/>
<evidence type="ECO:0000313" key="2">
    <source>
        <dbReference type="EMBL" id="TGD93742.1"/>
    </source>
</evidence>
<feature type="transmembrane region" description="Helical" evidence="1">
    <location>
        <begin position="54"/>
        <end position="75"/>
    </location>
</feature>
<keyword evidence="3" id="KW-1185">Reference proteome</keyword>
<protein>
    <submittedName>
        <fullName evidence="2">Uncharacterized protein</fullName>
    </submittedName>
</protein>
<keyword evidence="1" id="KW-0812">Transmembrane</keyword>
<reference evidence="2 3" key="1">
    <citation type="submission" date="2019-04" db="EMBL/GenBank/DDBJ databases">
        <authorList>
            <person name="Feng G."/>
            <person name="Zhu H."/>
        </authorList>
    </citation>
    <scope>NUCLEOTIDE SEQUENCE [LARGE SCALE GENOMIC DNA]</scope>
    <source>
        <strain evidence="2 3">6HR-1</strain>
    </source>
</reference>
<evidence type="ECO:0000256" key="1">
    <source>
        <dbReference type="SAM" id="Phobius"/>
    </source>
</evidence>
<evidence type="ECO:0000313" key="3">
    <source>
        <dbReference type="Proteomes" id="UP000297535"/>
    </source>
</evidence>
<keyword evidence="1" id="KW-1133">Transmembrane helix</keyword>
<organism evidence="2 3">
    <name type="scientific">Methylobacterium nonmethylotrophicum</name>
    <dbReference type="NCBI Taxonomy" id="1141884"/>
    <lineage>
        <taxon>Bacteria</taxon>
        <taxon>Pseudomonadati</taxon>
        <taxon>Pseudomonadota</taxon>
        <taxon>Alphaproteobacteria</taxon>
        <taxon>Hyphomicrobiales</taxon>
        <taxon>Methylobacteriaceae</taxon>
        <taxon>Methylobacterium</taxon>
    </lineage>
</organism>
<name>A0A4Z0NFU6_9HYPH</name>
<sequence length="84" mass="8897">MSTDAAAAKLIANERVKLLANNLDRASTACFTVGVATPLAGALYRVSGINSLPWWWLAAGFAGWLSAATILHFLARRTLTGLLP</sequence>
<comment type="caution">
    <text evidence="2">The sequence shown here is derived from an EMBL/GenBank/DDBJ whole genome shotgun (WGS) entry which is preliminary data.</text>
</comment>
<dbReference type="AlphaFoldDB" id="A0A4Z0NFU6"/>
<keyword evidence="1" id="KW-0472">Membrane</keyword>
<accession>A0A4Z0NFU6</accession>
<dbReference type="Proteomes" id="UP000297535">
    <property type="component" value="Unassembled WGS sequence"/>
</dbReference>
<gene>
    <name evidence="2" type="ORF">EU555_33205</name>
</gene>